<gene>
    <name evidence="1" type="ORF">Q7514_27295</name>
</gene>
<organism evidence="1 2">
    <name type="scientific">Rhodococcus artemisiae</name>
    <dbReference type="NCBI Taxonomy" id="714159"/>
    <lineage>
        <taxon>Bacteria</taxon>
        <taxon>Bacillati</taxon>
        <taxon>Actinomycetota</taxon>
        <taxon>Actinomycetes</taxon>
        <taxon>Mycobacteriales</taxon>
        <taxon>Nocardiaceae</taxon>
        <taxon>Rhodococcus</taxon>
    </lineage>
</organism>
<evidence type="ECO:0000313" key="1">
    <source>
        <dbReference type="EMBL" id="MEE2061237.1"/>
    </source>
</evidence>
<comment type="caution">
    <text evidence="1">The sequence shown here is derived from an EMBL/GenBank/DDBJ whole genome shotgun (WGS) entry which is preliminary data.</text>
</comment>
<dbReference type="EMBL" id="JAUTXY010000017">
    <property type="protein sequence ID" value="MEE2061237.1"/>
    <property type="molecule type" value="Genomic_DNA"/>
</dbReference>
<sequence length="140" mass="14850">MRDLDATESNNNLQGESMTTINPSRVLIDQYLAMIGCNGIEAGDDALTAKVQADFDAWNEENGIRPDDMLESSASRVGLTINEYASVLDTLTSMGDAEDVVSADTMVTSWTVAAELAYGLASGSVQSVLISAHATTTRVI</sequence>
<protein>
    <submittedName>
        <fullName evidence="1">Uncharacterized protein</fullName>
    </submittedName>
</protein>
<proteinExistence type="predicted"/>
<evidence type="ECO:0000313" key="2">
    <source>
        <dbReference type="Proteomes" id="UP001336020"/>
    </source>
</evidence>
<dbReference type="RefSeq" id="WP_330136411.1">
    <property type="nucleotide sequence ID" value="NZ_JAUTXY010000017.1"/>
</dbReference>
<reference evidence="1 2" key="1">
    <citation type="submission" date="2023-07" db="EMBL/GenBank/DDBJ databases">
        <authorList>
            <person name="Girao M."/>
            <person name="Carvalho M.F."/>
        </authorList>
    </citation>
    <scope>NUCLEOTIDE SEQUENCE [LARGE SCALE GENOMIC DNA]</scope>
    <source>
        <strain evidence="1 2">YIM65754</strain>
    </source>
</reference>
<dbReference type="Proteomes" id="UP001336020">
    <property type="component" value="Unassembled WGS sequence"/>
</dbReference>
<accession>A0ABU7LJ12</accession>
<name>A0ABU7LJ12_9NOCA</name>
<keyword evidence="2" id="KW-1185">Reference proteome</keyword>